<dbReference type="NCBIfam" id="TIGR01536">
    <property type="entry name" value="asn_synth_AEB"/>
    <property type="match status" value="1"/>
</dbReference>
<evidence type="ECO:0000313" key="14">
    <source>
        <dbReference type="Proteomes" id="UP000001299"/>
    </source>
</evidence>
<dbReference type="CDD" id="cd00712">
    <property type="entry name" value="AsnB"/>
    <property type="match status" value="1"/>
</dbReference>
<dbReference type="InterPro" id="IPR051786">
    <property type="entry name" value="ASN_synthetase/amidase"/>
</dbReference>
<dbReference type="InterPro" id="IPR006426">
    <property type="entry name" value="Asn_synth_AEB"/>
</dbReference>
<comment type="pathway">
    <text evidence="1">Amino-acid biosynthesis; L-asparagine biosynthesis; L-asparagine from L-aspartate (L-Gln route): step 1/1.</text>
</comment>
<evidence type="ECO:0000256" key="7">
    <source>
        <dbReference type="ARBA" id="ARBA00022962"/>
    </source>
</evidence>
<keyword evidence="14" id="KW-1185">Reference proteome</keyword>
<dbReference type="Pfam" id="PF13537">
    <property type="entry name" value="GATase_7"/>
    <property type="match status" value="1"/>
</dbReference>
<dbReference type="AlphaFoldDB" id="E0S0Y0"/>
<name>E0S0Y0_BUTPB</name>
<dbReference type="InterPro" id="IPR001962">
    <property type="entry name" value="Asn_synthase"/>
</dbReference>
<dbReference type="GO" id="GO:0005524">
    <property type="term" value="F:ATP binding"/>
    <property type="evidence" value="ECO:0007669"/>
    <property type="project" value="UniProtKB-KW"/>
</dbReference>
<dbReference type="EMBL" id="CP001810">
    <property type="protein sequence ID" value="ADL33455.1"/>
    <property type="molecule type" value="Genomic_DNA"/>
</dbReference>
<feature type="site" description="Important for beta-aspartyl-AMP intermediate formation" evidence="11">
    <location>
        <position position="367"/>
    </location>
</feature>
<dbReference type="InterPro" id="IPR014729">
    <property type="entry name" value="Rossmann-like_a/b/a_fold"/>
</dbReference>
<protein>
    <recommendedName>
        <fullName evidence="3">asparagine synthase (glutamine-hydrolyzing)</fullName>
        <ecNumber evidence="3">6.3.5.4</ecNumber>
    </recommendedName>
</protein>
<accession>E0S0Y0</accession>
<keyword evidence="5 10" id="KW-0067">ATP-binding</keyword>
<organism evidence="13 14">
    <name type="scientific">Butyrivibrio proteoclasticus (strain ATCC 51982 / DSM 14932 / B316)</name>
    <name type="common">Clostridium proteoclasticum</name>
    <dbReference type="NCBI Taxonomy" id="515622"/>
    <lineage>
        <taxon>Bacteria</taxon>
        <taxon>Bacillati</taxon>
        <taxon>Bacillota</taxon>
        <taxon>Clostridia</taxon>
        <taxon>Lachnospirales</taxon>
        <taxon>Lachnospiraceae</taxon>
        <taxon>Butyrivibrio</taxon>
    </lineage>
</organism>
<dbReference type="PIRSF" id="PIRSF001589">
    <property type="entry name" value="Asn_synthetase_glu-h"/>
    <property type="match status" value="1"/>
</dbReference>
<dbReference type="GO" id="GO:0006529">
    <property type="term" value="P:asparagine biosynthetic process"/>
    <property type="evidence" value="ECO:0007669"/>
    <property type="project" value="UniProtKB-KW"/>
</dbReference>
<keyword evidence="6 9" id="KW-0061">Asparagine biosynthesis</keyword>
<dbReference type="PROSITE" id="PS51278">
    <property type="entry name" value="GATASE_TYPE_2"/>
    <property type="match status" value="1"/>
</dbReference>
<dbReference type="GO" id="GO:0005829">
    <property type="term" value="C:cytosol"/>
    <property type="evidence" value="ECO:0007669"/>
    <property type="project" value="TreeGrafter"/>
</dbReference>
<evidence type="ECO:0000256" key="2">
    <source>
        <dbReference type="ARBA" id="ARBA00005752"/>
    </source>
</evidence>
<evidence type="ECO:0000256" key="6">
    <source>
        <dbReference type="ARBA" id="ARBA00022888"/>
    </source>
</evidence>
<gene>
    <name evidence="13" type="primary">asnB6</name>
    <name evidence="13" type="ordered locus">bpr_I0712</name>
</gene>
<evidence type="ECO:0000256" key="1">
    <source>
        <dbReference type="ARBA" id="ARBA00005187"/>
    </source>
</evidence>
<dbReference type="GO" id="GO:0004066">
    <property type="term" value="F:asparagine synthase (glutamine-hydrolyzing) activity"/>
    <property type="evidence" value="ECO:0007669"/>
    <property type="project" value="UniProtKB-EC"/>
</dbReference>
<evidence type="ECO:0000259" key="12">
    <source>
        <dbReference type="PROSITE" id="PS51278"/>
    </source>
</evidence>
<dbReference type="Pfam" id="PF00733">
    <property type="entry name" value="Asn_synthase"/>
    <property type="match status" value="1"/>
</dbReference>
<evidence type="ECO:0000256" key="4">
    <source>
        <dbReference type="ARBA" id="ARBA00022741"/>
    </source>
</evidence>
<reference evidence="13 14" key="1">
    <citation type="journal article" date="2010" name="PLoS ONE">
        <title>The glycobiome of the rumen bacterium Butyrivibrio proteoclasticus B316(T) highlights adaptation to a polysaccharide-rich environment.</title>
        <authorList>
            <person name="Kelly W.J."/>
            <person name="Leahy S.C."/>
            <person name="Altermann E."/>
            <person name="Yeoman C.J."/>
            <person name="Dunne J.C."/>
            <person name="Kong Z."/>
            <person name="Pacheco D.M."/>
            <person name="Li D."/>
            <person name="Noel S.J."/>
            <person name="Moon C.D."/>
            <person name="Cookson A.L."/>
            <person name="Attwood G.T."/>
        </authorList>
    </citation>
    <scope>NUCLEOTIDE SEQUENCE [LARGE SCALE GENOMIC DNA]</scope>
    <source>
        <strain evidence="14">ATCC 51982 / DSM 14932 / B316</strain>
    </source>
</reference>
<dbReference type="CDD" id="cd01991">
    <property type="entry name" value="Asn_synthase_B_C"/>
    <property type="match status" value="1"/>
</dbReference>
<evidence type="ECO:0000256" key="3">
    <source>
        <dbReference type="ARBA" id="ARBA00012737"/>
    </source>
</evidence>
<comment type="catalytic activity">
    <reaction evidence="8">
        <text>L-aspartate + L-glutamine + ATP + H2O = L-asparagine + L-glutamate + AMP + diphosphate + H(+)</text>
        <dbReference type="Rhea" id="RHEA:12228"/>
        <dbReference type="ChEBI" id="CHEBI:15377"/>
        <dbReference type="ChEBI" id="CHEBI:15378"/>
        <dbReference type="ChEBI" id="CHEBI:29985"/>
        <dbReference type="ChEBI" id="CHEBI:29991"/>
        <dbReference type="ChEBI" id="CHEBI:30616"/>
        <dbReference type="ChEBI" id="CHEBI:33019"/>
        <dbReference type="ChEBI" id="CHEBI:58048"/>
        <dbReference type="ChEBI" id="CHEBI:58359"/>
        <dbReference type="ChEBI" id="CHEBI:456215"/>
        <dbReference type="EC" id="6.3.5.4"/>
    </reaction>
</comment>
<sequence>MCGINGIFQFRRKFEIDKLSNYIGIMNQSIVHRGPDGEGVYVDETCALGMRRLSIIDLEKGDQPIWNDDRTKAIIFNGEIYNYQELRNNLLGKGIGFSTNSDTEVILKGIESEGISFINRLEGMFAFAIYDKKQQTVLLARDRLGEKPLYYAEDDGVLYFASELKSILSIGVIKKQINTIAFSQYLHLSYIPSPLTIIEGVYKLRPGYWMNMNSFGKTETIQYWDEHIDPKTIITDYDLGKELLRKSVEESVKKCMVADVPVGVFLSGGIDSGIVAGLMAQYSAKPISTFTLGFSEKEYDESKRAEIIVQKYKTDHHIKVVKSEDVFEALPTVIESMGEPFADQSIIVTYILSAFTRKYVKAVLTGDGGDELFAGYNRYLIEYYSQKYNEMPDPVKKMSDLVLRNIDGRTRLSRKVSKVIDNANLPLDVQRLNLMCLAFNKSTILGKDSEEIYRDIRNCYEKYIGVTDEINRILYTDLKVSLEGDMLAKVDRASMLASLETRVPLLGKNVVETSFMMPGTFKIAGRQQKKIFKEAFEDIIPNELRKKSKRGFDVPISKWIRNDLRTDMEKTISGGYAISEGMISKSAVNEMITRHISGYKNYSMELWSLYVFEKWYVRNI</sequence>
<evidence type="ECO:0000313" key="13">
    <source>
        <dbReference type="EMBL" id="ADL33455.1"/>
    </source>
</evidence>
<evidence type="ECO:0000256" key="5">
    <source>
        <dbReference type="ARBA" id="ARBA00022840"/>
    </source>
</evidence>
<dbReference type="SUPFAM" id="SSF56235">
    <property type="entry name" value="N-terminal nucleophile aminohydrolases (Ntn hydrolases)"/>
    <property type="match status" value="1"/>
</dbReference>
<keyword evidence="4 10" id="KW-0547">Nucleotide-binding</keyword>
<dbReference type="Proteomes" id="UP000001299">
    <property type="component" value="Chromosome 1"/>
</dbReference>
<dbReference type="Gene3D" id="3.60.20.10">
    <property type="entry name" value="Glutamine Phosphoribosylpyrophosphate, subunit 1, domain 1"/>
    <property type="match status" value="1"/>
</dbReference>
<dbReference type="PANTHER" id="PTHR43284">
    <property type="entry name" value="ASPARAGINE SYNTHETASE (GLUTAMINE-HYDROLYZING)"/>
    <property type="match status" value="1"/>
</dbReference>
<evidence type="ECO:0000256" key="10">
    <source>
        <dbReference type="PIRSR" id="PIRSR001589-2"/>
    </source>
</evidence>
<dbReference type="Gene3D" id="3.40.50.620">
    <property type="entry name" value="HUPs"/>
    <property type="match status" value="1"/>
</dbReference>
<evidence type="ECO:0000256" key="8">
    <source>
        <dbReference type="ARBA" id="ARBA00048741"/>
    </source>
</evidence>
<proteinExistence type="inferred from homology"/>
<comment type="similarity">
    <text evidence="2">Belongs to the asparagine synthetase family.</text>
</comment>
<dbReference type="InterPro" id="IPR029055">
    <property type="entry name" value="Ntn_hydrolases_N"/>
</dbReference>
<dbReference type="eggNOG" id="COG0367">
    <property type="taxonomic scope" value="Bacteria"/>
</dbReference>
<evidence type="ECO:0000256" key="9">
    <source>
        <dbReference type="PIRSR" id="PIRSR001589-1"/>
    </source>
</evidence>
<dbReference type="KEGG" id="bpb:bpr_I0712"/>
<dbReference type="PANTHER" id="PTHR43284:SF1">
    <property type="entry name" value="ASPARAGINE SYNTHETASE"/>
    <property type="match status" value="1"/>
</dbReference>
<dbReference type="RefSeq" id="WP_013280111.1">
    <property type="nucleotide sequence ID" value="NC_014387.1"/>
</dbReference>
<keyword evidence="9" id="KW-0028">Amino-acid biosynthesis</keyword>
<feature type="active site" description="For GATase activity" evidence="9">
    <location>
        <position position="2"/>
    </location>
</feature>
<feature type="binding site" evidence="10">
    <location>
        <position position="102"/>
    </location>
    <ligand>
        <name>L-glutamine</name>
        <dbReference type="ChEBI" id="CHEBI:58359"/>
    </ligand>
</feature>
<dbReference type="HOGENOM" id="CLU_014658_3_0_9"/>
<dbReference type="InterPro" id="IPR017932">
    <property type="entry name" value="GATase_2_dom"/>
</dbReference>
<dbReference type="SUPFAM" id="SSF52402">
    <property type="entry name" value="Adenine nucleotide alpha hydrolases-like"/>
    <property type="match status" value="1"/>
</dbReference>
<keyword evidence="13" id="KW-0436">Ligase</keyword>
<dbReference type="InterPro" id="IPR033738">
    <property type="entry name" value="AsnB_N"/>
</dbReference>
<keyword evidence="7 9" id="KW-0315">Glutamine amidotransferase</keyword>
<dbReference type="STRING" id="515622.bpr_I0712"/>
<dbReference type="EC" id="6.3.5.4" evidence="3"/>
<feature type="domain" description="Glutamine amidotransferase type-2" evidence="12">
    <location>
        <begin position="2"/>
        <end position="215"/>
    </location>
</feature>
<evidence type="ECO:0000256" key="11">
    <source>
        <dbReference type="PIRSR" id="PIRSR001589-3"/>
    </source>
</evidence>